<keyword evidence="3" id="KW-1185">Reference proteome</keyword>
<organism evidence="2 3">
    <name type="scientific">Lithocarpus litseifolius</name>
    <dbReference type="NCBI Taxonomy" id="425828"/>
    <lineage>
        <taxon>Eukaryota</taxon>
        <taxon>Viridiplantae</taxon>
        <taxon>Streptophyta</taxon>
        <taxon>Embryophyta</taxon>
        <taxon>Tracheophyta</taxon>
        <taxon>Spermatophyta</taxon>
        <taxon>Magnoliopsida</taxon>
        <taxon>eudicotyledons</taxon>
        <taxon>Gunneridae</taxon>
        <taxon>Pentapetalae</taxon>
        <taxon>rosids</taxon>
        <taxon>fabids</taxon>
        <taxon>Fagales</taxon>
        <taxon>Fagaceae</taxon>
        <taxon>Lithocarpus</taxon>
    </lineage>
</organism>
<protein>
    <submittedName>
        <fullName evidence="2">Uncharacterized protein</fullName>
    </submittedName>
</protein>
<reference evidence="2 3" key="1">
    <citation type="submission" date="2024-01" db="EMBL/GenBank/DDBJ databases">
        <title>A telomere-to-telomere, gap-free genome of sweet tea (Lithocarpus litseifolius).</title>
        <authorList>
            <person name="Zhou J."/>
        </authorList>
    </citation>
    <scope>NUCLEOTIDE SEQUENCE [LARGE SCALE GENOMIC DNA]</scope>
    <source>
        <strain evidence="2">Zhou-2022a</strain>
        <tissue evidence="2">Leaf</tissue>
    </source>
</reference>
<comment type="caution">
    <text evidence="2">The sequence shown here is derived from an EMBL/GenBank/DDBJ whole genome shotgun (WGS) entry which is preliminary data.</text>
</comment>
<proteinExistence type="predicted"/>
<dbReference type="EMBL" id="JAZDWU010000009">
    <property type="protein sequence ID" value="KAK9992532.1"/>
    <property type="molecule type" value="Genomic_DNA"/>
</dbReference>
<dbReference type="PANTHER" id="PTHR34956">
    <property type="entry name" value="OS05G0397300 PROTEIN"/>
    <property type="match status" value="1"/>
</dbReference>
<accession>A0AAW2C353</accession>
<sequence>MEVALEVEDDSFFADLSKQISLLIMDDDEEDPVANCPSVSLQDFSRAIQPPTQLPQFLYHEQTCKRESKGTGVFIPQLSQPRRKHRQGRFASYNTKSQRQPDNTRMVSQVSSNHPIVNPSYHMTFIYGGNQCVKNWTPNLDG</sequence>
<evidence type="ECO:0000313" key="3">
    <source>
        <dbReference type="Proteomes" id="UP001459277"/>
    </source>
</evidence>
<dbReference type="Proteomes" id="UP001459277">
    <property type="component" value="Unassembled WGS sequence"/>
</dbReference>
<dbReference type="PANTHER" id="PTHR34956:SF2">
    <property type="entry name" value="OS05G0397300 PROTEIN"/>
    <property type="match status" value="1"/>
</dbReference>
<feature type="region of interest" description="Disordered" evidence="1">
    <location>
        <begin position="79"/>
        <end position="103"/>
    </location>
</feature>
<evidence type="ECO:0000313" key="2">
    <source>
        <dbReference type="EMBL" id="KAK9992532.1"/>
    </source>
</evidence>
<name>A0AAW2C353_9ROSI</name>
<evidence type="ECO:0000256" key="1">
    <source>
        <dbReference type="SAM" id="MobiDB-lite"/>
    </source>
</evidence>
<feature type="compositionally biased region" description="Polar residues" evidence="1">
    <location>
        <begin position="92"/>
        <end position="103"/>
    </location>
</feature>
<gene>
    <name evidence="2" type="ORF">SO802_027517</name>
</gene>
<dbReference type="AlphaFoldDB" id="A0AAW2C353"/>